<protein>
    <submittedName>
        <fullName evidence="5">ABC transporter ATP-binding protein</fullName>
    </submittedName>
</protein>
<dbReference type="InterPro" id="IPR003593">
    <property type="entry name" value="AAA+_ATPase"/>
</dbReference>
<evidence type="ECO:0000313" key="6">
    <source>
        <dbReference type="Proteomes" id="UP000738517"/>
    </source>
</evidence>
<dbReference type="PANTHER" id="PTHR42711:SF15">
    <property type="entry name" value="ABC-TYPE MULTIDRUG TRANSPORT SYSTEM, ATPASE COMPONENT"/>
    <property type="match status" value="1"/>
</dbReference>
<evidence type="ECO:0000256" key="3">
    <source>
        <dbReference type="ARBA" id="ARBA00022840"/>
    </source>
</evidence>
<dbReference type="GO" id="GO:0005524">
    <property type="term" value="F:ATP binding"/>
    <property type="evidence" value="ECO:0007669"/>
    <property type="project" value="UniProtKB-KW"/>
</dbReference>
<gene>
    <name evidence="5" type="ORF">EIZ48_13190</name>
</gene>
<keyword evidence="6" id="KW-1185">Reference proteome</keyword>
<dbReference type="Pfam" id="PF00005">
    <property type="entry name" value="ABC_tran"/>
    <property type="match status" value="1"/>
</dbReference>
<sequence>MNALEIKNVSKNYKGGVKALKNMSLSVGEGDFFALLGPNGAGKSTTIGIISSLVNKTSGSVNVFGYDLDTQLVEAKNQLGLVPQEFNFNQFETVEQIVVNQAGYYGVEKGVARERAKKYLTQLDLWEKRNEVSRNLSGGMKRRLMIARALMHEPRLLILDEPTAGVDIELRRSMWDFLREINRQGVTIILTTHYLEEAEMLCRNIGIINRGVLIENTSMKALLGKLEVETFILDIKLNGKRPVLDDVMWKMPDNHTLEIDIPKGTGLNTVFNQLTSQGVEVLSMRNKANRLEELFVNLVAAEKREQA</sequence>
<dbReference type="PROSITE" id="PS00211">
    <property type="entry name" value="ABC_TRANSPORTER_1"/>
    <property type="match status" value="1"/>
</dbReference>
<dbReference type="SUPFAM" id="SSF52540">
    <property type="entry name" value="P-loop containing nucleoside triphosphate hydrolases"/>
    <property type="match status" value="1"/>
</dbReference>
<keyword evidence="1" id="KW-0813">Transport</keyword>
<accession>A0ABW9YI83</accession>
<comment type="caution">
    <text evidence="5">The sequence shown here is derived from an EMBL/GenBank/DDBJ whole genome shotgun (WGS) entry which is preliminary data.</text>
</comment>
<dbReference type="EMBL" id="RSEJ01000013">
    <property type="protein sequence ID" value="NBI53529.1"/>
    <property type="molecule type" value="Genomic_DNA"/>
</dbReference>
<organism evidence="5 6">
    <name type="scientific">Photobacterium alginatilyticum</name>
    <dbReference type="NCBI Taxonomy" id="1775171"/>
    <lineage>
        <taxon>Bacteria</taxon>
        <taxon>Pseudomonadati</taxon>
        <taxon>Pseudomonadota</taxon>
        <taxon>Gammaproteobacteria</taxon>
        <taxon>Vibrionales</taxon>
        <taxon>Vibrionaceae</taxon>
        <taxon>Photobacterium</taxon>
    </lineage>
</organism>
<dbReference type="RefSeq" id="WP_160652139.1">
    <property type="nucleotide sequence ID" value="NZ_RSEJ01000013.1"/>
</dbReference>
<dbReference type="InterPro" id="IPR003439">
    <property type="entry name" value="ABC_transporter-like_ATP-bd"/>
</dbReference>
<reference evidence="5 6" key="1">
    <citation type="journal article" date="2017" name="Int. J. Syst. Evol. Microbiol.">
        <title>Photobacterium alginatilyticum sp. nov., a marine bacterium isolated from bottom seawater.</title>
        <authorList>
            <person name="Wang X."/>
            <person name="Wang Y."/>
            <person name="Yang X."/>
            <person name="Sun H."/>
            <person name="Li B."/>
            <person name="Zhang X.H."/>
        </authorList>
    </citation>
    <scope>NUCLEOTIDE SEQUENCE [LARGE SCALE GENOMIC DNA]</scope>
    <source>
        <strain evidence="5 6">P03D4</strain>
    </source>
</reference>
<dbReference type="CDD" id="cd03230">
    <property type="entry name" value="ABC_DR_subfamily_A"/>
    <property type="match status" value="1"/>
</dbReference>
<feature type="domain" description="ABC transporter" evidence="4">
    <location>
        <begin position="4"/>
        <end position="235"/>
    </location>
</feature>
<evidence type="ECO:0000259" key="4">
    <source>
        <dbReference type="PROSITE" id="PS50893"/>
    </source>
</evidence>
<evidence type="ECO:0000256" key="1">
    <source>
        <dbReference type="ARBA" id="ARBA00022448"/>
    </source>
</evidence>
<dbReference type="InterPro" id="IPR050763">
    <property type="entry name" value="ABC_transporter_ATP-binding"/>
</dbReference>
<name>A0ABW9YI83_9GAMM</name>
<proteinExistence type="predicted"/>
<dbReference type="InterPro" id="IPR027417">
    <property type="entry name" value="P-loop_NTPase"/>
</dbReference>
<dbReference type="Gene3D" id="3.40.50.300">
    <property type="entry name" value="P-loop containing nucleotide triphosphate hydrolases"/>
    <property type="match status" value="1"/>
</dbReference>
<dbReference type="PROSITE" id="PS50893">
    <property type="entry name" value="ABC_TRANSPORTER_2"/>
    <property type="match status" value="1"/>
</dbReference>
<evidence type="ECO:0000313" key="5">
    <source>
        <dbReference type="EMBL" id="NBI53529.1"/>
    </source>
</evidence>
<dbReference type="SMART" id="SM00382">
    <property type="entry name" value="AAA"/>
    <property type="match status" value="1"/>
</dbReference>
<dbReference type="Proteomes" id="UP000738517">
    <property type="component" value="Unassembled WGS sequence"/>
</dbReference>
<keyword evidence="3 5" id="KW-0067">ATP-binding</keyword>
<dbReference type="PANTHER" id="PTHR42711">
    <property type="entry name" value="ABC TRANSPORTER ATP-BINDING PROTEIN"/>
    <property type="match status" value="1"/>
</dbReference>
<keyword evidence="2" id="KW-0547">Nucleotide-binding</keyword>
<dbReference type="InterPro" id="IPR017871">
    <property type="entry name" value="ABC_transporter-like_CS"/>
</dbReference>
<evidence type="ECO:0000256" key="2">
    <source>
        <dbReference type="ARBA" id="ARBA00022741"/>
    </source>
</evidence>